<proteinExistence type="predicted"/>
<reference evidence="2 3" key="1">
    <citation type="submission" date="2021-06" db="EMBL/GenBank/DDBJ databases">
        <title>Caerostris darwini draft genome.</title>
        <authorList>
            <person name="Kono N."/>
            <person name="Arakawa K."/>
        </authorList>
    </citation>
    <scope>NUCLEOTIDE SEQUENCE [LARGE SCALE GENOMIC DNA]</scope>
</reference>
<protein>
    <submittedName>
        <fullName evidence="2">Uncharacterized protein</fullName>
    </submittedName>
</protein>
<dbReference type="Proteomes" id="UP001054837">
    <property type="component" value="Unassembled WGS sequence"/>
</dbReference>
<feature type="region of interest" description="Disordered" evidence="1">
    <location>
        <begin position="1"/>
        <end position="28"/>
    </location>
</feature>
<evidence type="ECO:0000313" key="3">
    <source>
        <dbReference type="Proteomes" id="UP001054837"/>
    </source>
</evidence>
<sequence>MSLSSSYERNIRSTVGEKNPRGLSESRGGKYVETHLTRGMPRPEYFQEDIKRCACFFNGSNSWFNDSKKKIPKTTLVLGYLRERDGSDLEISNDLSAHLSPTLDCGKWLFTLIVCAGVESVFVGDDDYSANSHPTSAGENKELDFGTETSFCDVDLTTTRLLGLVN</sequence>
<evidence type="ECO:0000256" key="1">
    <source>
        <dbReference type="SAM" id="MobiDB-lite"/>
    </source>
</evidence>
<name>A0AAV4RF31_9ARAC</name>
<accession>A0AAV4RF31</accession>
<gene>
    <name evidence="2" type="ORF">CDAR_274201</name>
</gene>
<dbReference type="EMBL" id="BPLQ01006056">
    <property type="protein sequence ID" value="GIY19619.1"/>
    <property type="molecule type" value="Genomic_DNA"/>
</dbReference>
<comment type="caution">
    <text evidence="2">The sequence shown here is derived from an EMBL/GenBank/DDBJ whole genome shotgun (WGS) entry which is preliminary data.</text>
</comment>
<keyword evidence="3" id="KW-1185">Reference proteome</keyword>
<organism evidence="2 3">
    <name type="scientific">Caerostris darwini</name>
    <dbReference type="NCBI Taxonomy" id="1538125"/>
    <lineage>
        <taxon>Eukaryota</taxon>
        <taxon>Metazoa</taxon>
        <taxon>Ecdysozoa</taxon>
        <taxon>Arthropoda</taxon>
        <taxon>Chelicerata</taxon>
        <taxon>Arachnida</taxon>
        <taxon>Araneae</taxon>
        <taxon>Araneomorphae</taxon>
        <taxon>Entelegynae</taxon>
        <taxon>Araneoidea</taxon>
        <taxon>Araneidae</taxon>
        <taxon>Caerostris</taxon>
    </lineage>
</organism>
<evidence type="ECO:0000313" key="2">
    <source>
        <dbReference type="EMBL" id="GIY19619.1"/>
    </source>
</evidence>
<dbReference type="AlphaFoldDB" id="A0AAV4RF31"/>